<dbReference type="OrthoDB" id="26679at2759"/>
<reference evidence="4" key="2">
    <citation type="submission" date="2025-08" db="UniProtKB">
        <authorList>
            <consortium name="RefSeq"/>
        </authorList>
    </citation>
    <scope>IDENTIFICATION</scope>
    <source>
        <tissue evidence="4">Leaf</tissue>
    </source>
</reference>
<dbReference type="PANTHER" id="PTHR23354">
    <property type="entry name" value="NUCLEOLAR PROTEIN 7/ESTROGEN RECEPTOR COACTIVATOR-RELATED"/>
    <property type="match status" value="1"/>
</dbReference>
<dbReference type="InterPro" id="IPR006571">
    <property type="entry name" value="TLDc_dom"/>
</dbReference>
<evidence type="ECO:0000259" key="2">
    <source>
        <dbReference type="PROSITE" id="PS51886"/>
    </source>
</evidence>
<dbReference type="Proteomes" id="UP000504610">
    <property type="component" value="Chromosome 2"/>
</dbReference>
<feature type="region of interest" description="Disordered" evidence="1">
    <location>
        <begin position="10"/>
        <end position="29"/>
    </location>
</feature>
<dbReference type="AlphaFoldDB" id="A0A9W3D939"/>
<name>A0A9W3D939_RAPSA</name>
<protein>
    <submittedName>
        <fullName evidence="4">Uncharacterized protein LOC108839598</fullName>
    </submittedName>
</protein>
<organism evidence="3 4">
    <name type="scientific">Raphanus sativus</name>
    <name type="common">Radish</name>
    <name type="synonym">Raphanus raphanistrum var. sativus</name>
    <dbReference type="NCBI Taxonomy" id="3726"/>
    <lineage>
        <taxon>Eukaryota</taxon>
        <taxon>Viridiplantae</taxon>
        <taxon>Streptophyta</taxon>
        <taxon>Embryophyta</taxon>
        <taxon>Tracheophyta</taxon>
        <taxon>Spermatophyta</taxon>
        <taxon>Magnoliopsida</taxon>
        <taxon>eudicotyledons</taxon>
        <taxon>Gunneridae</taxon>
        <taxon>Pentapetalae</taxon>
        <taxon>rosids</taxon>
        <taxon>malvids</taxon>
        <taxon>Brassicales</taxon>
        <taxon>Brassicaceae</taxon>
        <taxon>Brassiceae</taxon>
        <taxon>Raphanus</taxon>
    </lineage>
</organism>
<sequence length="281" mass="31758">MIMLSCLPECDEEDESNRNQPESVTEEKPKEKESFFLSWYKHHLRNFYQAFKFPKGSSHVKPDDDDGLERNPMQSKEEATIIVQQAIIIPEISDPSLLLTEQCRRSLYTSLPALVQGRKWVLLYSTWRHGISLSTLYRKSLLWPGLSLLVVGDRKGSVFGGLVEAPLLPTDNKYQGTNSTFVFSDKSGQPTIYRPTGANRFYTLCSKDFLALGGGGRFALYLDSELLHGSSACSETYGNSCLANSQDFDVKEVELWGFVYGSKYDEILALSRTTESICRWS</sequence>
<feature type="domain" description="TLDc" evidence="2">
    <location>
        <begin position="97"/>
        <end position="259"/>
    </location>
</feature>
<evidence type="ECO:0000313" key="4">
    <source>
        <dbReference type="RefSeq" id="XP_056860360.1"/>
    </source>
</evidence>
<reference evidence="3" key="1">
    <citation type="journal article" date="2019" name="Database">
        <title>The radish genome database (RadishGD): an integrated information resource for radish genomics.</title>
        <authorList>
            <person name="Yu H.J."/>
            <person name="Baek S."/>
            <person name="Lee Y.J."/>
            <person name="Cho A."/>
            <person name="Mun J.H."/>
        </authorList>
    </citation>
    <scope>NUCLEOTIDE SEQUENCE [LARGE SCALE GENOMIC DNA]</scope>
    <source>
        <strain evidence="3">cv. WK10039</strain>
    </source>
</reference>
<proteinExistence type="predicted"/>
<dbReference type="Pfam" id="PF07534">
    <property type="entry name" value="TLD"/>
    <property type="match status" value="1"/>
</dbReference>
<accession>A0A9W3D939</accession>
<dbReference type="RefSeq" id="XP_056860360.1">
    <property type="nucleotide sequence ID" value="XM_057004380.1"/>
</dbReference>
<keyword evidence="3" id="KW-1185">Reference proteome</keyword>
<evidence type="ECO:0000256" key="1">
    <source>
        <dbReference type="SAM" id="MobiDB-lite"/>
    </source>
</evidence>
<dbReference type="KEGG" id="rsz:108839598"/>
<dbReference type="PROSITE" id="PS51886">
    <property type="entry name" value="TLDC"/>
    <property type="match status" value="1"/>
</dbReference>
<dbReference type="SMART" id="SM00584">
    <property type="entry name" value="TLDc"/>
    <property type="match status" value="1"/>
</dbReference>
<dbReference type="GeneID" id="108839598"/>
<gene>
    <name evidence="4" type="primary">LOC108839598</name>
</gene>
<dbReference type="PANTHER" id="PTHR23354:SF119">
    <property type="entry name" value="TLDC DOMAIN-CONTAINING PROTEIN"/>
    <property type="match status" value="1"/>
</dbReference>
<evidence type="ECO:0000313" key="3">
    <source>
        <dbReference type="Proteomes" id="UP000504610"/>
    </source>
</evidence>